<dbReference type="Pfam" id="PF00560">
    <property type="entry name" value="LRR_1"/>
    <property type="match status" value="1"/>
</dbReference>
<dbReference type="EC" id="2.7.11.1" evidence="3"/>
<keyword evidence="4" id="KW-1003">Cell membrane</keyword>
<evidence type="ECO:0000256" key="1">
    <source>
        <dbReference type="ARBA" id="ARBA00004162"/>
    </source>
</evidence>
<evidence type="ECO:0000256" key="15">
    <source>
        <dbReference type="ARBA" id="ARBA00023136"/>
    </source>
</evidence>
<dbReference type="PROSITE" id="PS00107">
    <property type="entry name" value="PROTEIN_KINASE_ATP"/>
    <property type="match status" value="1"/>
</dbReference>
<dbReference type="InterPro" id="IPR017441">
    <property type="entry name" value="Protein_kinase_ATP_BS"/>
</dbReference>
<dbReference type="Pfam" id="PF07714">
    <property type="entry name" value="PK_Tyr_Ser-Thr"/>
    <property type="match status" value="1"/>
</dbReference>
<dbReference type="InterPro" id="IPR013210">
    <property type="entry name" value="LRR_N_plant-typ"/>
</dbReference>
<keyword evidence="7" id="KW-0808">Transferase</keyword>
<dbReference type="SUPFAM" id="SSF52058">
    <property type="entry name" value="L domain-like"/>
    <property type="match status" value="1"/>
</dbReference>
<comment type="caution">
    <text evidence="23">The sequence shown here is derived from an EMBL/GenBank/DDBJ whole genome shotgun (WGS) entry which is preliminary data.</text>
</comment>
<organism evidence="23 24">
    <name type="scientific">Digitaria exilis</name>
    <dbReference type="NCBI Taxonomy" id="1010633"/>
    <lineage>
        <taxon>Eukaryota</taxon>
        <taxon>Viridiplantae</taxon>
        <taxon>Streptophyta</taxon>
        <taxon>Embryophyta</taxon>
        <taxon>Tracheophyta</taxon>
        <taxon>Spermatophyta</taxon>
        <taxon>Magnoliopsida</taxon>
        <taxon>Liliopsida</taxon>
        <taxon>Poales</taxon>
        <taxon>Poaceae</taxon>
        <taxon>PACMAD clade</taxon>
        <taxon>Panicoideae</taxon>
        <taxon>Panicodae</taxon>
        <taxon>Paniceae</taxon>
        <taxon>Anthephorinae</taxon>
        <taxon>Digitaria</taxon>
    </lineage>
</organism>
<protein>
    <recommendedName>
        <fullName evidence="3">non-specific serine/threonine protein kinase</fullName>
        <ecNumber evidence="3">2.7.11.1</ecNumber>
    </recommendedName>
</protein>
<evidence type="ECO:0000256" key="8">
    <source>
        <dbReference type="ARBA" id="ARBA00022692"/>
    </source>
</evidence>
<comment type="catalytic activity">
    <reaction evidence="19">
        <text>L-seryl-[protein] + ATP = O-phospho-L-seryl-[protein] + ADP + H(+)</text>
        <dbReference type="Rhea" id="RHEA:17989"/>
        <dbReference type="Rhea" id="RHEA-COMP:9863"/>
        <dbReference type="Rhea" id="RHEA-COMP:11604"/>
        <dbReference type="ChEBI" id="CHEBI:15378"/>
        <dbReference type="ChEBI" id="CHEBI:29999"/>
        <dbReference type="ChEBI" id="CHEBI:30616"/>
        <dbReference type="ChEBI" id="CHEBI:83421"/>
        <dbReference type="ChEBI" id="CHEBI:456216"/>
        <dbReference type="EC" id="2.7.11.1"/>
    </reaction>
</comment>
<dbReference type="Gene3D" id="3.80.10.10">
    <property type="entry name" value="Ribonuclease Inhibitor"/>
    <property type="match status" value="1"/>
</dbReference>
<evidence type="ECO:0000256" key="2">
    <source>
        <dbReference type="ARBA" id="ARBA00008684"/>
    </source>
</evidence>
<dbReference type="PROSITE" id="PS50011">
    <property type="entry name" value="PROTEIN_KINASE_DOM"/>
    <property type="match status" value="1"/>
</dbReference>
<accession>A0A835E476</accession>
<evidence type="ECO:0000256" key="10">
    <source>
        <dbReference type="ARBA" id="ARBA00022737"/>
    </source>
</evidence>
<keyword evidence="17" id="KW-0325">Glycoprotein</keyword>
<dbReference type="InterPro" id="IPR001245">
    <property type="entry name" value="Ser-Thr/Tyr_kinase_cat_dom"/>
</dbReference>
<keyword evidence="9" id="KW-0732">Signal</keyword>
<comment type="subcellular location">
    <subcellularLocation>
        <location evidence="1">Cell membrane</location>
        <topology evidence="1">Single-pass membrane protein</topology>
    </subcellularLocation>
</comment>
<evidence type="ECO:0000256" key="6">
    <source>
        <dbReference type="ARBA" id="ARBA00022614"/>
    </source>
</evidence>
<dbReference type="OrthoDB" id="4062651at2759"/>
<dbReference type="InterPro" id="IPR001611">
    <property type="entry name" value="Leu-rich_rpt"/>
</dbReference>
<sequence>MKQKLNVTGGQLSDWNQNQVNPCTWNSVICDSNSNVVQVTLAARGFTGVLSPKIGELQYLSVLSLGGNRITGSIPEEFGNLSSLTSLDLEDNLLDGEIPASLGNLSKLQLLILSQNNFNGPIPDSIANISTLTDIRLAYNNLSGQIPGSLFQVARYNFSGNDLNCGPNFPHSCASIMSYQSGPHNSKIGIILGTVGGVIGLLIVGMLFLICNARRKSHLREVFVDVAGEDDRRIAFGQLKRFAWRELQIATDNFNERNVLGQGGFGKVYKGVLPDATKIAVKRLTDYESPGGEAAFLREVELISVAVHRNLLRLIGFCTTQTERLLVYPFMQNLSVAYRLRDFKHGEPILDWSARKRVAIGTARGLEYLHEHCNPKIIHRDVKAANVLLDEDFEPVVGDFGLAKLVDVQKTSVTTQVRGTMGHIAPEYLSTGKSSERTDVFGYGIMLLELVTGQRAIDFSRLEDEDDVLLLDHVKKLQREGQLDSIVDGNLNQNYDNEELEMIIQIALLCTQASPEDRPSMSEVVRMLEGEGLAERWEEWQQVEVTRRQEYERMQRRFDWGEDSVYNQEAIELSAGR</sequence>
<keyword evidence="10" id="KW-0677">Repeat</keyword>
<comment type="catalytic activity">
    <reaction evidence="18">
        <text>L-threonyl-[protein] + ATP = O-phospho-L-threonyl-[protein] + ADP + H(+)</text>
        <dbReference type="Rhea" id="RHEA:46608"/>
        <dbReference type="Rhea" id="RHEA-COMP:11060"/>
        <dbReference type="Rhea" id="RHEA-COMP:11605"/>
        <dbReference type="ChEBI" id="CHEBI:15378"/>
        <dbReference type="ChEBI" id="CHEBI:30013"/>
        <dbReference type="ChEBI" id="CHEBI:30616"/>
        <dbReference type="ChEBI" id="CHEBI:61977"/>
        <dbReference type="ChEBI" id="CHEBI:456216"/>
        <dbReference type="EC" id="2.7.11.1"/>
    </reaction>
</comment>
<evidence type="ECO:0000256" key="7">
    <source>
        <dbReference type="ARBA" id="ARBA00022679"/>
    </source>
</evidence>
<dbReference type="PROSITE" id="PS00108">
    <property type="entry name" value="PROTEIN_KINASE_ST"/>
    <property type="match status" value="1"/>
</dbReference>
<dbReference type="PROSITE" id="PS50007">
    <property type="entry name" value="PIPLC_X_DOMAIN"/>
    <property type="match status" value="1"/>
</dbReference>
<dbReference type="SMART" id="SM00220">
    <property type="entry name" value="S_TKc"/>
    <property type="match status" value="1"/>
</dbReference>
<dbReference type="Pfam" id="PF08263">
    <property type="entry name" value="LRRNT_2"/>
    <property type="match status" value="1"/>
</dbReference>
<dbReference type="InterPro" id="IPR000719">
    <property type="entry name" value="Prot_kinase_dom"/>
</dbReference>
<feature type="transmembrane region" description="Helical" evidence="21">
    <location>
        <begin position="188"/>
        <end position="210"/>
    </location>
</feature>
<evidence type="ECO:0000256" key="9">
    <source>
        <dbReference type="ARBA" id="ARBA00022729"/>
    </source>
</evidence>
<reference evidence="23" key="1">
    <citation type="submission" date="2020-07" db="EMBL/GenBank/DDBJ databases">
        <title>Genome sequence and genetic diversity analysis of an under-domesticated orphan crop, white fonio (Digitaria exilis).</title>
        <authorList>
            <person name="Bennetzen J.L."/>
            <person name="Chen S."/>
            <person name="Ma X."/>
            <person name="Wang X."/>
            <person name="Yssel A.E.J."/>
            <person name="Chaluvadi S.R."/>
            <person name="Johnson M."/>
            <person name="Gangashetty P."/>
            <person name="Hamidou F."/>
            <person name="Sanogo M.D."/>
            <person name="Zwaenepoel A."/>
            <person name="Wallace J."/>
            <person name="Van De Peer Y."/>
            <person name="Van Deynze A."/>
        </authorList>
    </citation>
    <scope>NUCLEOTIDE SEQUENCE</scope>
    <source>
        <tissue evidence="23">Leaves</tissue>
    </source>
</reference>
<dbReference type="SUPFAM" id="SSF56112">
    <property type="entry name" value="Protein kinase-like (PK-like)"/>
    <property type="match status" value="1"/>
</dbReference>
<evidence type="ECO:0000256" key="16">
    <source>
        <dbReference type="ARBA" id="ARBA00023170"/>
    </source>
</evidence>
<keyword evidence="14 21" id="KW-1133">Transmembrane helix</keyword>
<evidence type="ECO:0000256" key="19">
    <source>
        <dbReference type="ARBA" id="ARBA00048679"/>
    </source>
</evidence>
<name>A0A835E476_9POAL</name>
<dbReference type="Proteomes" id="UP000636709">
    <property type="component" value="Unassembled WGS sequence"/>
</dbReference>
<proteinExistence type="inferred from homology"/>
<dbReference type="Gene3D" id="3.30.200.20">
    <property type="entry name" value="Phosphorylase Kinase, domain 1"/>
    <property type="match status" value="1"/>
</dbReference>
<dbReference type="Pfam" id="PF13855">
    <property type="entry name" value="LRR_8"/>
    <property type="match status" value="1"/>
</dbReference>
<dbReference type="InterPro" id="IPR011009">
    <property type="entry name" value="Kinase-like_dom_sf"/>
</dbReference>
<dbReference type="GO" id="GO:0009742">
    <property type="term" value="P:brassinosteroid mediated signaling pathway"/>
    <property type="evidence" value="ECO:0007669"/>
    <property type="project" value="UniProtKB-ARBA"/>
</dbReference>
<dbReference type="EMBL" id="JACEFO010002289">
    <property type="protein sequence ID" value="KAF8668025.1"/>
    <property type="molecule type" value="Genomic_DNA"/>
</dbReference>
<keyword evidence="8 21" id="KW-0812">Transmembrane</keyword>
<evidence type="ECO:0000256" key="20">
    <source>
        <dbReference type="PROSITE-ProRule" id="PRU10141"/>
    </source>
</evidence>
<dbReference type="AlphaFoldDB" id="A0A835E476"/>
<evidence type="ECO:0000256" key="3">
    <source>
        <dbReference type="ARBA" id="ARBA00012513"/>
    </source>
</evidence>
<dbReference type="Gene3D" id="1.10.510.10">
    <property type="entry name" value="Transferase(Phosphotransferase) domain 1"/>
    <property type="match status" value="1"/>
</dbReference>
<evidence type="ECO:0000259" key="22">
    <source>
        <dbReference type="PROSITE" id="PS50011"/>
    </source>
</evidence>
<keyword evidence="13 20" id="KW-0067">ATP-binding</keyword>
<evidence type="ECO:0000256" key="11">
    <source>
        <dbReference type="ARBA" id="ARBA00022741"/>
    </source>
</evidence>
<feature type="domain" description="Protein kinase" evidence="22">
    <location>
        <begin position="254"/>
        <end position="533"/>
    </location>
</feature>
<evidence type="ECO:0000256" key="14">
    <source>
        <dbReference type="ARBA" id="ARBA00022989"/>
    </source>
</evidence>
<dbReference type="FunFam" id="3.80.10.10:FF:000150">
    <property type="entry name" value="Putative LRR receptor-like serine/threonine-protein kinase"/>
    <property type="match status" value="1"/>
</dbReference>
<gene>
    <name evidence="23" type="ORF">HU200_052472</name>
</gene>
<evidence type="ECO:0000313" key="24">
    <source>
        <dbReference type="Proteomes" id="UP000636709"/>
    </source>
</evidence>
<evidence type="ECO:0000256" key="5">
    <source>
        <dbReference type="ARBA" id="ARBA00022527"/>
    </source>
</evidence>
<dbReference type="FunFam" id="3.30.200.20:FF:000015">
    <property type="entry name" value="Somatic embryogenesis receptor kinase 1"/>
    <property type="match status" value="1"/>
</dbReference>
<evidence type="ECO:0000256" key="17">
    <source>
        <dbReference type="ARBA" id="ARBA00023180"/>
    </source>
</evidence>
<dbReference type="FunFam" id="1.10.510.10:FF:000016">
    <property type="entry name" value="Somatic embryogenesis receptor-like kinase 1"/>
    <property type="match status" value="1"/>
</dbReference>
<evidence type="ECO:0000256" key="4">
    <source>
        <dbReference type="ARBA" id="ARBA00022475"/>
    </source>
</evidence>
<keyword evidence="11 20" id="KW-0547">Nucleotide-binding</keyword>
<dbReference type="PANTHER" id="PTHR45974">
    <property type="entry name" value="RECEPTOR-LIKE PROTEIN 55"/>
    <property type="match status" value="1"/>
</dbReference>
<dbReference type="InterPro" id="IPR008271">
    <property type="entry name" value="Ser/Thr_kinase_AS"/>
</dbReference>
<keyword evidence="5" id="KW-0723">Serine/threonine-protein kinase</keyword>
<keyword evidence="12" id="KW-0418">Kinase</keyword>
<evidence type="ECO:0000256" key="12">
    <source>
        <dbReference type="ARBA" id="ARBA00022777"/>
    </source>
</evidence>
<feature type="binding site" evidence="20">
    <location>
        <position position="282"/>
    </location>
    <ligand>
        <name>ATP</name>
        <dbReference type="ChEBI" id="CHEBI:30616"/>
    </ligand>
</feature>
<keyword evidence="15 21" id="KW-0472">Membrane</keyword>
<dbReference type="PANTHER" id="PTHR45974:SF266">
    <property type="entry name" value="LEUCINE-RICH REPEAT RECEPTOR PROTEIN KINASE HPCA1"/>
    <property type="match status" value="1"/>
</dbReference>
<keyword evidence="6" id="KW-0433">Leucine-rich repeat</keyword>
<evidence type="ECO:0000256" key="18">
    <source>
        <dbReference type="ARBA" id="ARBA00047899"/>
    </source>
</evidence>
<dbReference type="GO" id="GO:0005886">
    <property type="term" value="C:plasma membrane"/>
    <property type="evidence" value="ECO:0007669"/>
    <property type="project" value="UniProtKB-SubCell"/>
</dbReference>
<evidence type="ECO:0000313" key="23">
    <source>
        <dbReference type="EMBL" id="KAF8668025.1"/>
    </source>
</evidence>
<dbReference type="GO" id="GO:0005524">
    <property type="term" value="F:ATP binding"/>
    <property type="evidence" value="ECO:0007669"/>
    <property type="project" value="UniProtKB-UniRule"/>
</dbReference>
<dbReference type="InterPro" id="IPR032675">
    <property type="entry name" value="LRR_dom_sf"/>
</dbReference>
<keyword evidence="24" id="KW-1185">Reference proteome</keyword>
<evidence type="ECO:0000256" key="21">
    <source>
        <dbReference type="SAM" id="Phobius"/>
    </source>
</evidence>
<comment type="similarity">
    <text evidence="2">Belongs to the protein kinase superfamily. Ser/Thr protein kinase family.</text>
</comment>
<evidence type="ECO:0000256" key="13">
    <source>
        <dbReference type="ARBA" id="ARBA00022840"/>
    </source>
</evidence>
<keyword evidence="16" id="KW-0675">Receptor</keyword>
<dbReference type="GO" id="GO:0004674">
    <property type="term" value="F:protein serine/threonine kinase activity"/>
    <property type="evidence" value="ECO:0007669"/>
    <property type="project" value="UniProtKB-KW"/>
</dbReference>